<organism evidence="2 3">
    <name type="scientific">Rossellomorea aquimaris</name>
    <dbReference type="NCBI Taxonomy" id="189382"/>
    <lineage>
        <taxon>Bacteria</taxon>
        <taxon>Bacillati</taxon>
        <taxon>Bacillota</taxon>
        <taxon>Bacilli</taxon>
        <taxon>Bacillales</taxon>
        <taxon>Bacillaceae</taxon>
        <taxon>Rossellomorea</taxon>
    </lineage>
</organism>
<dbReference type="OrthoDB" id="2353968at2"/>
<dbReference type="Proteomes" id="UP000324269">
    <property type="component" value="Unassembled WGS sequence"/>
</dbReference>
<comment type="caution">
    <text evidence="2">The sequence shown here is derived from an EMBL/GenBank/DDBJ whole genome shotgun (WGS) entry which is preliminary data.</text>
</comment>
<keyword evidence="1" id="KW-0472">Membrane</keyword>
<accession>A0A5D4TYH5</accession>
<evidence type="ECO:0000313" key="3">
    <source>
        <dbReference type="Proteomes" id="UP000324269"/>
    </source>
</evidence>
<protein>
    <submittedName>
        <fullName evidence="2">SigmaY antisigma factor component</fullName>
    </submittedName>
</protein>
<keyword evidence="1" id="KW-1133">Transmembrane helix</keyword>
<dbReference type="EMBL" id="VTEZ01000003">
    <property type="protein sequence ID" value="TYS85440.1"/>
    <property type="molecule type" value="Genomic_DNA"/>
</dbReference>
<evidence type="ECO:0000313" key="2">
    <source>
        <dbReference type="EMBL" id="TYS85440.1"/>
    </source>
</evidence>
<evidence type="ECO:0000256" key="1">
    <source>
        <dbReference type="SAM" id="Phobius"/>
    </source>
</evidence>
<dbReference type="STRING" id="189382.BHE18_14450"/>
<reference evidence="2 3" key="1">
    <citation type="submission" date="2019-08" db="EMBL/GenBank/DDBJ databases">
        <title>Bacillus genomes from the desert of Cuatro Cienegas, Coahuila.</title>
        <authorList>
            <person name="Olmedo-Alvarez G."/>
        </authorList>
    </citation>
    <scope>NUCLEOTIDE SEQUENCE [LARGE SCALE GENOMIC DNA]</scope>
    <source>
        <strain evidence="2 3">CH87b_3T</strain>
    </source>
</reference>
<feature type="transmembrane region" description="Helical" evidence="1">
    <location>
        <begin position="37"/>
        <end position="55"/>
    </location>
</feature>
<sequence>MTKEELYILPLVIPILLTQSIYLFLDARKNGHNYWFWGIWGLIQCPFPLIFYFIFTKKIWKKFNAGERKS</sequence>
<dbReference type="RefSeq" id="WP_148968313.1">
    <property type="nucleotide sequence ID" value="NZ_JBNIKW010000004.1"/>
</dbReference>
<dbReference type="AlphaFoldDB" id="A0A5D4TYH5"/>
<gene>
    <name evidence="2" type="ORF">FZC85_10630</name>
</gene>
<name>A0A5D4TYH5_9BACI</name>
<proteinExistence type="predicted"/>
<feature type="transmembrane region" description="Helical" evidence="1">
    <location>
        <begin position="7"/>
        <end position="25"/>
    </location>
</feature>
<keyword evidence="1" id="KW-0812">Transmembrane</keyword>